<proteinExistence type="predicted"/>
<evidence type="ECO:0000256" key="9">
    <source>
        <dbReference type="ARBA" id="ARBA00022838"/>
    </source>
</evidence>
<dbReference type="Gene3D" id="3.40.50.10190">
    <property type="entry name" value="BRCT domain"/>
    <property type="match status" value="2"/>
</dbReference>
<feature type="compositionally biased region" description="Acidic residues" evidence="19">
    <location>
        <begin position="243"/>
        <end position="258"/>
    </location>
</feature>
<evidence type="ECO:0000256" key="10">
    <source>
        <dbReference type="ARBA" id="ARBA00022843"/>
    </source>
</evidence>
<feature type="compositionally biased region" description="Polar residues" evidence="19">
    <location>
        <begin position="410"/>
        <end position="421"/>
    </location>
</feature>
<evidence type="ECO:0000259" key="20">
    <source>
        <dbReference type="PROSITE" id="PS50172"/>
    </source>
</evidence>
<feature type="compositionally biased region" description="Polar residues" evidence="19">
    <location>
        <begin position="988"/>
        <end position="1006"/>
    </location>
</feature>
<dbReference type="FunFam" id="3.40.50.10190:FF:000005">
    <property type="entry name" value="Tumor suppressor p53-binding protein 1"/>
    <property type="match status" value="1"/>
</dbReference>
<dbReference type="InterPro" id="IPR047252">
    <property type="entry name" value="TP53BP1-like"/>
</dbReference>
<dbReference type="SMART" id="SM00292">
    <property type="entry name" value="BRCT"/>
    <property type="match status" value="2"/>
</dbReference>
<feature type="compositionally biased region" description="Low complexity" evidence="19">
    <location>
        <begin position="618"/>
        <end position="637"/>
    </location>
</feature>
<feature type="compositionally biased region" description="Low complexity" evidence="19">
    <location>
        <begin position="1228"/>
        <end position="1256"/>
    </location>
</feature>
<feature type="compositionally biased region" description="Basic and acidic residues" evidence="19">
    <location>
        <begin position="337"/>
        <end position="353"/>
    </location>
</feature>
<feature type="compositionally biased region" description="Low complexity" evidence="19">
    <location>
        <begin position="829"/>
        <end position="840"/>
    </location>
</feature>
<feature type="compositionally biased region" description="Polar residues" evidence="19">
    <location>
        <begin position="169"/>
        <end position="183"/>
    </location>
</feature>
<accession>A0AAV6G4Y2</accession>
<feature type="compositionally biased region" description="Low complexity" evidence="19">
    <location>
        <begin position="645"/>
        <end position="661"/>
    </location>
</feature>
<feature type="compositionally biased region" description="Polar residues" evidence="19">
    <location>
        <begin position="662"/>
        <end position="677"/>
    </location>
</feature>
<evidence type="ECO:0000256" key="11">
    <source>
        <dbReference type="ARBA" id="ARBA00023015"/>
    </source>
</evidence>
<evidence type="ECO:0000256" key="4">
    <source>
        <dbReference type="ARBA" id="ARBA00022481"/>
    </source>
</evidence>
<keyword evidence="4" id="KW-0488">Methylation</keyword>
<feature type="compositionally biased region" description="Polar residues" evidence="19">
    <location>
        <begin position="783"/>
        <end position="792"/>
    </location>
</feature>
<dbReference type="GO" id="GO:0140005">
    <property type="term" value="F:histone H4K20me2 reader activity"/>
    <property type="evidence" value="ECO:0007669"/>
    <property type="project" value="UniProtKB-ARBA"/>
</dbReference>
<dbReference type="FunFam" id="2.30.30.30:FF:000019">
    <property type="entry name" value="Tumor suppressor p53-binding protein 1"/>
    <property type="match status" value="1"/>
</dbReference>
<comment type="caution">
    <text evidence="21">The sequence shown here is derived from an EMBL/GenBank/DDBJ whole genome shotgun (WGS) entry which is preliminary data.</text>
</comment>
<dbReference type="InterPro" id="IPR036420">
    <property type="entry name" value="BRCT_dom_sf"/>
</dbReference>
<feature type="region of interest" description="Disordered" evidence="19">
    <location>
        <begin position="404"/>
        <end position="469"/>
    </location>
</feature>
<dbReference type="CDD" id="cd20383">
    <property type="entry name" value="Tudor_53BP1"/>
    <property type="match status" value="1"/>
</dbReference>
<feature type="domain" description="BRCT" evidence="20">
    <location>
        <begin position="1632"/>
        <end position="1748"/>
    </location>
</feature>
<feature type="region of interest" description="Disordered" evidence="19">
    <location>
        <begin position="930"/>
        <end position="955"/>
    </location>
</feature>
<dbReference type="Pfam" id="PF09038">
    <property type="entry name" value="53-BP1_Tudor"/>
    <property type="match status" value="1"/>
</dbReference>
<evidence type="ECO:0000256" key="17">
    <source>
        <dbReference type="ARBA" id="ARBA00023328"/>
    </source>
</evidence>
<name>A0AAV6G4Y2_9TELE</name>
<keyword evidence="8" id="KW-0227">DNA damage</keyword>
<feature type="compositionally biased region" description="Low complexity" evidence="19">
    <location>
        <begin position="222"/>
        <end position="233"/>
    </location>
</feature>
<dbReference type="InterPro" id="IPR015125">
    <property type="entry name" value="53-BP1_Tudor"/>
</dbReference>
<dbReference type="GO" id="GO:0000077">
    <property type="term" value="P:DNA damage checkpoint signaling"/>
    <property type="evidence" value="ECO:0007669"/>
    <property type="project" value="TreeGrafter"/>
</dbReference>
<evidence type="ECO:0000313" key="21">
    <source>
        <dbReference type="EMBL" id="KAG5270188.1"/>
    </source>
</evidence>
<keyword evidence="11" id="KW-0805">Transcription regulation</keyword>
<dbReference type="InterPro" id="IPR047250">
    <property type="entry name" value="BRCT_p53bp1-like_rpt2"/>
</dbReference>
<dbReference type="GO" id="GO:0045830">
    <property type="term" value="P:positive regulation of isotype switching"/>
    <property type="evidence" value="ECO:0007669"/>
    <property type="project" value="UniProtKB-ARBA"/>
</dbReference>
<feature type="region of interest" description="Disordered" evidence="19">
    <location>
        <begin position="1191"/>
        <end position="1370"/>
    </location>
</feature>
<dbReference type="Pfam" id="PF18428">
    <property type="entry name" value="BRCT_3"/>
    <property type="match status" value="1"/>
</dbReference>
<evidence type="ECO:0000256" key="13">
    <source>
        <dbReference type="ARBA" id="ARBA00023159"/>
    </source>
</evidence>
<feature type="region of interest" description="Disordered" evidence="19">
    <location>
        <begin position="489"/>
        <end position="847"/>
    </location>
</feature>
<evidence type="ECO:0000256" key="8">
    <source>
        <dbReference type="ARBA" id="ARBA00022763"/>
    </source>
</evidence>
<protein>
    <recommendedName>
        <fullName evidence="18">TP53-binding protein 1</fullName>
    </recommendedName>
</protein>
<reference evidence="21" key="1">
    <citation type="submission" date="2020-10" db="EMBL/GenBank/DDBJ databases">
        <title>Chromosome-scale genome assembly of the Allis shad, Alosa alosa.</title>
        <authorList>
            <person name="Margot Z."/>
            <person name="Christophe K."/>
            <person name="Cabau C."/>
            <person name="Louis A."/>
            <person name="Berthelot C."/>
            <person name="Parey E."/>
            <person name="Roest Crollius H."/>
            <person name="Montfort J."/>
            <person name="Robinson-Rechavi M."/>
            <person name="Bucao C."/>
            <person name="Bouchez O."/>
            <person name="Gislard M."/>
            <person name="Lluch J."/>
            <person name="Milhes M."/>
            <person name="Lampietro C."/>
            <person name="Lopez Roques C."/>
            <person name="Donnadieu C."/>
            <person name="Braasch I."/>
            <person name="Desvignes T."/>
            <person name="Postlethwait J."/>
            <person name="Bobe J."/>
            <person name="Guiguen Y."/>
        </authorList>
    </citation>
    <scope>NUCLEOTIDE SEQUENCE</scope>
    <source>
        <strain evidence="21">M-15738</strain>
        <tissue evidence="21">Blood</tissue>
    </source>
</reference>
<dbReference type="InterPro" id="IPR014722">
    <property type="entry name" value="Rib_uL2_dom2"/>
</dbReference>
<evidence type="ECO:0000313" key="22">
    <source>
        <dbReference type="Proteomes" id="UP000823561"/>
    </source>
</evidence>
<feature type="compositionally biased region" description="Basic and acidic residues" evidence="19">
    <location>
        <begin position="795"/>
        <end position="804"/>
    </location>
</feature>
<feature type="compositionally biased region" description="Polar residues" evidence="19">
    <location>
        <begin position="1606"/>
        <end position="1615"/>
    </location>
</feature>
<dbReference type="GO" id="GO:0016604">
    <property type="term" value="C:nuclear body"/>
    <property type="evidence" value="ECO:0007669"/>
    <property type="project" value="UniProtKB-ARBA"/>
</dbReference>
<feature type="compositionally biased region" description="Low complexity" evidence="19">
    <location>
        <begin position="524"/>
        <end position="536"/>
    </location>
</feature>
<keyword evidence="12" id="KW-0238">DNA-binding</keyword>
<keyword evidence="5" id="KW-1017">Isopeptide bond</keyword>
<dbReference type="CDD" id="cd17745">
    <property type="entry name" value="BRCT_p53bp1_rpt1"/>
    <property type="match status" value="1"/>
</dbReference>
<dbReference type="InterPro" id="IPR047249">
    <property type="entry name" value="BRCT_p53bp1-like_rpt1"/>
</dbReference>
<dbReference type="InterPro" id="IPR001357">
    <property type="entry name" value="BRCT_dom"/>
</dbReference>
<feature type="compositionally biased region" description="Basic and acidic residues" evidence="19">
    <location>
        <begin position="773"/>
        <end position="782"/>
    </location>
</feature>
<dbReference type="GO" id="GO:0000776">
    <property type="term" value="C:kinetochore"/>
    <property type="evidence" value="ECO:0007669"/>
    <property type="project" value="UniProtKB-KW"/>
</dbReference>
<keyword evidence="7" id="KW-0677">Repeat</keyword>
<evidence type="ECO:0000256" key="15">
    <source>
        <dbReference type="ARBA" id="ARBA00023204"/>
    </source>
</evidence>
<dbReference type="PANTHER" id="PTHR15321:SF3">
    <property type="entry name" value="TP53-BINDING PROTEIN 1"/>
    <property type="match status" value="1"/>
</dbReference>
<evidence type="ECO:0000256" key="18">
    <source>
        <dbReference type="ARBA" id="ARBA00073180"/>
    </source>
</evidence>
<dbReference type="GO" id="GO:0006303">
    <property type="term" value="P:double-strand break repair via nonhomologous end joining"/>
    <property type="evidence" value="ECO:0007669"/>
    <property type="project" value="UniProtKB-ARBA"/>
</dbReference>
<feature type="region of interest" description="Disordered" evidence="19">
    <location>
        <begin position="320"/>
        <end position="380"/>
    </location>
</feature>
<keyword evidence="10" id="KW-0832">Ubl conjugation</keyword>
<feature type="compositionally biased region" description="Basic and acidic residues" evidence="19">
    <location>
        <begin position="555"/>
        <end position="565"/>
    </location>
</feature>
<feature type="compositionally biased region" description="Polar residues" evidence="19">
    <location>
        <begin position="1101"/>
        <end position="1142"/>
    </location>
</feature>
<dbReference type="Gene3D" id="2.30.30.140">
    <property type="match status" value="1"/>
</dbReference>
<keyword evidence="16" id="KW-0539">Nucleus</keyword>
<evidence type="ECO:0000256" key="16">
    <source>
        <dbReference type="ARBA" id="ARBA00023242"/>
    </source>
</evidence>
<keyword evidence="3" id="KW-0158">Chromosome</keyword>
<feature type="compositionally biased region" description="Polar residues" evidence="19">
    <location>
        <begin position="320"/>
        <end position="331"/>
    </location>
</feature>
<feature type="region of interest" description="Disordered" evidence="19">
    <location>
        <begin position="865"/>
        <end position="895"/>
    </location>
</feature>
<evidence type="ECO:0000256" key="19">
    <source>
        <dbReference type="SAM" id="MobiDB-lite"/>
    </source>
</evidence>
<keyword evidence="17" id="KW-0137">Centromere</keyword>
<feature type="compositionally biased region" description="Polar residues" evidence="19">
    <location>
        <begin position="1210"/>
        <end position="1221"/>
    </location>
</feature>
<evidence type="ECO:0000256" key="6">
    <source>
        <dbReference type="ARBA" id="ARBA00022553"/>
    </source>
</evidence>
<dbReference type="Gene3D" id="2.30.30.30">
    <property type="match status" value="1"/>
</dbReference>
<dbReference type="GO" id="GO:0045944">
    <property type="term" value="P:positive regulation of transcription by RNA polymerase II"/>
    <property type="evidence" value="ECO:0007669"/>
    <property type="project" value="TreeGrafter"/>
</dbReference>
<evidence type="ECO:0000256" key="1">
    <source>
        <dbReference type="ARBA" id="ARBA00004123"/>
    </source>
</evidence>
<feature type="region of interest" description="Disordered" evidence="19">
    <location>
        <begin position="967"/>
        <end position="1159"/>
    </location>
</feature>
<feature type="region of interest" description="Disordered" evidence="19">
    <location>
        <begin position="101"/>
        <end position="267"/>
    </location>
</feature>
<dbReference type="FunFam" id="2.30.30.140:FF:000021">
    <property type="entry name" value="Tumor suppressor p53-binding protein 1"/>
    <property type="match status" value="1"/>
</dbReference>
<feature type="region of interest" description="Disordered" evidence="19">
    <location>
        <begin position="1604"/>
        <end position="1627"/>
    </location>
</feature>
<comment type="subcellular location">
    <subcellularLocation>
        <location evidence="2">Chromosome</location>
        <location evidence="2">Centromere</location>
        <location evidence="2">Kinetochore</location>
    </subcellularLocation>
    <subcellularLocation>
        <location evidence="1">Nucleus</location>
    </subcellularLocation>
</comment>
<feature type="compositionally biased region" description="Polar residues" evidence="19">
    <location>
        <begin position="119"/>
        <end position="146"/>
    </location>
</feature>
<dbReference type="GO" id="GO:2000042">
    <property type="term" value="P:negative regulation of double-strand break repair via homologous recombination"/>
    <property type="evidence" value="ECO:0007669"/>
    <property type="project" value="UniProtKB-ARBA"/>
</dbReference>
<keyword evidence="22" id="KW-1185">Reference proteome</keyword>
<dbReference type="EMBL" id="JADWDJ010000014">
    <property type="protein sequence ID" value="KAG5270188.1"/>
    <property type="molecule type" value="Genomic_DNA"/>
</dbReference>
<feature type="compositionally biased region" description="Polar residues" evidence="19">
    <location>
        <begin position="1522"/>
        <end position="1535"/>
    </location>
</feature>
<dbReference type="SUPFAM" id="SSF52113">
    <property type="entry name" value="BRCT domain"/>
    <property type="match status" value="2"/>
</dbReference>
<dbReference type="GO" id="GO:0042393">
    <property type="term" value="F:histone binding"/>
    <property type="evidence" value="ECO:0007669"/>
    <property type="project" value="TreeGrafter"/>
</dbReference>
<evidence type="ECO:0000256" key="7">
    <source>
        <dbReference type="ARBA" id="ARBA00022737"/>
    </source>
</evidence>
<evidence type="ECO:0000256" key="2">
    <source>
        <dbReference type="ARBA" id="ARBA00004629"/>
    </source>
</evidence>
<evidence type="ECO:0000256" key="14">
    <source>
        <dbReference type="ARBA" id="ARBA00023163"/>
    </source>
</evidence>
<keyword evidence="6" id="KW-0597">Phosphoprotein</keyword>
<dbReference type="FunFam" id="3.40.50.10190:FF:000003">
    <property type="entry name" value="Tumor suppressor p53-binding protein 1"/>
    <property type="match status" value="1"/>
</dbReference>
<feature type="compositionally biased region" description="Polar residues" evidence="19">
    <location>
        <begin position="1022"/>
        <end position="1062"/>
    </location>
</feature>
<organism evidence="21 22">
    <name type="scientific">Alosa alosa</name>
    <name type="common">allis shad</name>
    <dbReference type="NCBI Taxonomy" id="278164"/>
    <lineage>
        <taxon>Eukaryota</taxon>
        <taxon>Metazoa</taxon>
        <taxon>Chordata</taxon>
        <taxon>Craniata</taxon>
        <taxon>Vertebrata</taxon>
        <taxon>Euteleostomi</taxon>
        <taxon>Actinopterygii</taxon>
        <taxon>Neopterygii</taxon>
        <taxon>Teleostei</taxon>
        <taxon>Clupei</taxon>
        <taxon>Clupeiformes</taxon>
        <taxon>Clupeoidei</taxon>
        <taxon>Clupeidae</taxon>
        <taxon>Alosa</taxon>
    </lineage>
</organism>
<feature type="compositionally biased region" description="Polar residues" evidence="19">
    <location>
        <begin position="363"/>
        <end position="373"/>
    </location>
</feature>
<dbReference type="PANTHER" id="PTHR15321">
    <property type="entry name" value="TUMOR SUPPRESSOR P53-BINDING PROTEIN 1"/>
    <property type="match status" value="1"/>
</dbReference>
<feature type="compositionally biased region" description="Low complexity" evidence="19">
    <location>
        <begin position="423"/>
        <end position="465"/>
    </location>
</feature>
<sequence>MGCHRKILEAVLLATVGFGRYDDDEQFSPLHETRPIGYHLVPPLHMDPSGSELDSSLPQPENPCLIVEDSQPDSLAPEDDPESSYRALLAKRLSNLQPHAPSPVLELISSPPRDRLSQKESQASGNHNNHSVSQEPDQSLEAQESSPVFDIVTSGDPKRSDMEDVDSGADSTTCAQTEESMSQFGLLELSESQGFRDQPQKSDNTKTTGRNSQSQDLRRSEVSSSSRESQRLSIQALLHSQATEDEDMVSSQEDMFEGEEGRAGTCVDSTVNEPVNCCMPTSTPANSLHLLHLSGQGTLVQESLSQQSVDFVAATQERMSQTPLIVPSSPTGDEPMDISKTEDNQSQRGEKPKGSSAVLKPRPTSTPVSQNSPGFVLDKSLSLPSQPEFSHDIFVATPSLDQPTVKADEASSSQTQNSPTAVKTLPTKPSPTSSPRNTPAAAAAAASPKHTSKGAQAAQSSSSQAPEVGVSFQLELSSTSQPSILFQKTQSFLEDADEDSQATQIEEMATEGAMGVDTSDAGPSRAATAASQSSASGGRVGTCGVRPGAGVVGREISRSQPDPHSRPTSHNVNVGRALSQGSATLDRAKPSGGGLSQLCRVESSAAAKPSPSPDDLGVVPPSLPSQSLSQSMLSVHSATRPVPDSQRSQPKSQASSQAASQRLTQHSQPPRSQGSDHSQGKERNVPALEEMVETDKLREEENENESVVGTGPGASLGLCLALSQSQNFDPEPMEEDQNQMETQQLVPGPQHTKAAQASSASPSSPQKSQKVSQQKEKDKDRTVTASQPTPGLSSPERRRKELEKSLSPGKGSLSQPERGSRADPGPHRSQSQGLSDSSGDIPFHFTLPKEGELIRPVVTATPPLISQLKKTPRHSTPIEMTSFSEASEGDVTRETSMVDSEIMAEESAEEPPATAEASGKLSLRMKLVTPVEEGSSGSERFSLQKPPLSDDDGSVVKATTVAKAVASPSVFSRVREVHRQEEAEEEVQPSTLSAPLSGGLFNSSQRLGGDSQDSESRPRPLITSTQNSQEAHQSQPLSPASQRSTVGNGTLGRLSQQANGAASESPVKHAPTGTPQGDAGQSAQVGGAELTPPRTPLRQRAVSQQTSFEVPASTSNTPNKSHLRAVSQQTSFDAAGAHNSSGRGLPELSPPHPPPGVRMRRHVRTTQEVRTTVTRIITDVYYEDGREVDRKVTEESEEPVVDCRVLESDLSPSRTGSSMTSGDLADISSLSSKASSLTHSSSGSMGAAAGAGTSAGRHPDFIMPTGRGAGRSGSPRRGRKQLQRPVSEQARVQGSRPLTPVTPRGRSRRGRPPSRSPQSRGGRAGANNVQRGPFSSPEEEEERFTRVTSRGRAATPPPGPSARAGGASSDSSLVGLRVVAKWSSNGYFYSGRITSDLGAGRFRLLFDDGYECEVQGRDVLLCDPIPTETEVTAISEDEYFLTGVVKNHKTVGRELQYCVEREGQQQWYSRASVILSMEQGSQLREHYGLDPSEPLTPLTKAADISLDNLVDGKRRRRGNTGPGVNTPSRSGSDSPRTPGPSGKRKLMSSTEEERAERTPAKRGRKSGPNKAGLRAAAGTAVGNTSGSDAGDHLASHGARAGAGTGVCNTSGSGTDVPSDPSDLLASHGPLPTSDSLFMGFAFLLTTSSVNDRLSNLATSDEEEDYLQSAPYNKHYIVSQLEAGGGLVLPDFNEEQCKAAYQSLLIADQHCRTRKYLLCVASGVPCVSNAWVRDSCLEQKLLNYRNYLLPAGMGPSQRIVEWHPRCSPFKSLRVLLVFAGSADLWGELLKLSGASSVKQQKGEDTDIPADTFDVMVTERSCPSAVVKRASSCSLPVVSLEWLVQSLIVGERQDYASDPQYRHDYDL</sequence>
<dbReference type="PROSITE" id="PS50172">
    <property type="entry name" value="BRCT"/>
    <property type="match status" value="1"/>
</dbReference>
<dbReference type="CDD" id="cd17724">
    <property type="entry name" value="BRCT_p53bp1_rpt2"/>
    <property type="match status" value="1"/>
</dbReference>
<dbReference type="GO" id="GO:0003677">
    <property type="term" value="F:DNA binding"/>
    <property type="evidence" value="ECO:0007669"/>
    <property type="project" value="UniProtKB-KW"/>
</dbReference>
<dbReference type="Proteomes" id="UP000823561">
    <property type="component" value="Chromosome 14"/>
</dbReference>
<keyword evidence="14" id="KW-0804">Transcription</keyword>
<feature type="region of interest" description="Disordered" evidence="19">
    <location>
        <begin position="1506"/>
        <end position="1575"/>
    </location>
</feature>
<keyword evidence="15" id="KW-0234">DNA repair</keyword>
<evidence type="ECO:0000256" key="5">
    <source>
        <dbReference type="ARBA" id="ARBA00022499"/>
    </source>
</evidence>
<dbReference type="GO" id="GO:0035861">
    <property type="term" value="C:site of double-strand break"/>
    <property type="evidence" value="ECO:0007669"/>
    <property type="project" value="UniProtKB-ARBA"/>
</dbReference>
<keyword evidence="13" id="KW-0010">Activator</keyword>
<evidence type="ECO:0000256" key="12">
    <source>
        <dbReference type="ARBA" id="ARBA00023125"/>
    </source>
</evidence>
<feature type="compositionally biased region" description="Polar residues" evidence="19">
    <location>
        <begin position="1073"/>
        <end position="1084"/>
    </location>
</feature>
<feature type="region of interest" description="Disordered" evidence="19">
    <location>
        <begin position="41"/>
        <end position="83"/>
    </location>
</feature>
<dbReference type="SUPFAM" id="SSF63748">
    <property type="entry name" value="Tudor/PWWP/MBT"/>
    <property type="match status" value="2"/>
</dbReference>
<feature type="compositionally biased region" description="Low complexity" evidence="19">
    <location>
        <begin position="753"/>
        <end position="772"/>
    </location>
</feature>
<gene>
    <name evidence="21" type="ORF">AALO_G00189780</name>
</gene>
<evidence type="ECO:0000256" key="3">
    <source>
        <dbReference type="ARBA" id="ARBA00022454"/>
    </source>
</evidence>
<keyword evidence="9" id="KW-0995">Kinetochore</keyword>